<dbReference type="RefSeq" id="WP_244458458.1">
    <property type="nucleotide sequence ID" value="NZ_AP025637.1"/>
</dbReference>
<dbReference type="EMBL" id="AP025637">
    <property type="protein sequence ID" value="BDG71170.1"/>
    <property type="molecule type" value="Genomic_DNA"/>
</dbReference>
<accession>A0ABN6NXP2</accession>
<protein>
    <submittedName>
        <fullName evidence="1">Uncharacterized protein</fullName>
    </submittedName>
</protein>
<gene>
    <name evidence="1" type="ORF">Rmf_10990</name>
</gene>
<evidence type="ECO:0000313" key="2">
    <source>
        <dbReference type="Proteomes" id="UP000831327"/>
    </source>
</evidence>
<name>A0ABN6NXP2_9PROT</name>
<sequence>MRPRAVVGASVAAGTAQAQARAAPIGTAWMQPEGCDVRDVVAPNRAKVGQVRLADPPGHPYRATVLHHLGGLCPGEVKPVPPFT</sequence>
<proteinExistence type="predicted"/>
<keyword evidence="2" id="KW-1185">Reference proteome</keyword>
<reference evidence="1 2" key="1">
    <citation type="journal article" date="2016" name="Microbes Environ.">
        <title>Phylogenetically diverse aerobic anoxygenic phototrophic bacteria isolated from epilithic biofilms in Tama river, Japan.</title>
        <authorList>
            <person name="Hirose S."/>
            <person name="Matsuura K."/>
            <person name="Haruta S."/>
        </authorList>
    </citation>
    <scope>NUCLEOTIDE SEQUENCE [LARGE SCALE GENOMIC DNA]</scope>
    <source>
        <strain evidence="1 2">S08</strain>
    </source>
</reference>
<evidence type="ECO:0000313" key="1">
    <source>
        <dbReference type="EMBL" id="BDG71170.1"/>
    </source>
</evidence>
<dbReference type="Proteomes" id="UP000831327">
    <property type="component" value="Chromosome"/>
</dbReference>
<organism evidence="1 2">
    <name type="scientific">Roseomonas fluvialis</name>
    <dbReference type="NCBI Taxonomy" id="1750527"/>
    <lineage>
        <taxon>Bacteria</taxon>
        <taxon>Pseudomonadati</taxon>
        <taxon>Pseudomonadota</taxon>
        <taxon>Alphaproteobacteria</taxon>
        <taxon>Acetobacterales</taxon>
        <taxon>Roseomonadaceae</taxon>
        <taxon>Roseomonas</taxon>
    </lineage>
</organism>